<organism evidence="3 4">
    <name type="scientific">Sphingobium phenoxybenzoativorans</name>
    <dbReference type="NCBI Taxonomy" id="1592790"/>
    <lineage>
        <taxon>Bacteria</taxon>
        <taxon>Pseudomonadati</taxon>
        <taxon>Pseudomonadota</taxon>
        <taxon>Alphaproteobacteria</taxon>
        <taxon>Sphingomonadales</taxon>
        <taxon>Sphingomonadaceae</taxon>
        <taxon>Sphingobium</taxon>
    </lineage>
</organism>
<dbReference type="InterPro" id="IPR042099">
    <property type="entry name" value="ANL_N_sf"/>
</dbReference>
<dbReference type="GO" id="GO:0006631">
    <property type="term" value="P:fatty acid metabolic process"/>
    <property type="evidence" value="ECO:0007669"/>
    <property type="project" value="TreeGrafter"/>
</dbReference>
<dbReference type="EMBL" id="CP073910">
    <property type="protein sequence ID" value="QUT06770.1"/>
    <property type="molecule type" value="Genomic_DNA"/>
</dbReference>
<dbReference type="Pfam" id="PF13193">
    <property type="entry name" value="AMP-binding_C"/>
    <property type="match status" value="1"/>
</dbReference>
<feature type="domain" description="AMP-dependent synthetase/ligase" evidence="1">
    <location>
        <begin position="15"/>
        <end position="377"/>
    </location>
</feature>
<dbReference type="InterPro" id="IPR025110">
    <property type="entry name" value="AMP-bd_C"/>
</dbReference>
<gene>
    <name evidence="3" type="ORF">KFK14_04820</name>
</gene>
<dbReference type="Pfam" id="PF00501">
    <property type="entry name" value="AMP-binding"/>
    <property type="match status" value="1"/>
</dbReference>
<dbReference type="InterPro" id="IPR020845">
    <property type="entry name" value="AMP-binding_CS"/>
</dbReference>
<evidence type="ECO:0000259" key="1">
    <source>
        <dbReference type="Pfam" id="PF00501"/>
    </source>
</evidence>
<feature type="domain" description="AMP-binding enzyme C-terminal" evidence="2">
    <location>
        <begin position="427"/>
        <end position="500"/>
    </location>
</feature>
<dbReference type="Gene3D" id="3.30.300.30">
    <property type="match status" value="1"/>
</dbReference>
<evidence type="ECO:0000259" key="2">
    <source>
        <dbReference type="Pfam" id="PF13193"/>
    </source>
</evidence>
<dbReference type="Gene3D" id="3.40.50.12780">
    <property type="entry name" value="N-terminal domain of ligase-like"/>
    <property type="match status" value="1"/>
</dbReference>
<dbReference type="PANTHER" id="PTHR43201:SF32">
    <property type="entry name" value="2-SUCCINYLBENZOATE--COA LIGASE, CHLOROPLASTIC_PEROXISOMAL"/>
    <property type="match status" value="1"/>
</dbReference>
<dbReference type="CDD" id="cd17631">
    <property type="entry name" value="FACL_FadD13-like"/>
    <property type="match status" value="1"/>
</dbReference>
<evidence type="ECO:0000313" key="4">
    <source>
        <dbReference type="Proteomes" id="UP000681425"/>
    </source>
</evidence>
<dbReference type="GO" id="GO:0031956">
    <property type="term" value="F:medium-chain fatty acid-CoA ligase activity"/>
    <property type="evidence" value="ECO:0007669"/>
    <property type="project" value="TreeGrafter"/>
</dbReference>
<dbReference type="InterPro" id="IPR045851">
    <property type="entry name" value="AMP-bd_C_sf"/>
</dbReference>
<dbReference type="AlphaFoldDB" id="A0A975K8L3"/>
<dbReference type="PROSITE" id="PS00455">
    <property type="entry name" value="AMP_BINDING"/>
    <property type="match status" value="1"/>
</dbReference>
<dbReference type="PANTHER" id="PTHR43201">
    <property type="entry name" value="ACYL-COA SYNTHETASE"/>
    <property type="match status" value="1"/>
</dbReference>
<dbReference type="KEGG" id="spph:KFK14_04820"/>
<evidence type="ECO:0000313" key="3">
    <source>
        <dbReference type="EMBL" id="QUT06770.1"/>
    </source>
</evidence>
<keyword evidence="4" id="KW-1185">Reference proteome</keyword>
<reference evidence="3" key="1">
    <citation type="submission" date="2021-04" db="EMBL/GenBank/DDBJ databases">
        <title>Isolation of p-tert-butylphenol degrading bacteria Sphingobium phenoxybenzoativorans Tas13 from active sludge.</title>
        <authorList>
            <person name="Li Y."/>
        </authorList>
    </citation>
    <scope>NUCLEOTIDE SEQUENCE</scope>
    <source>
        <strain evidence="3">Tas13</strain>
    </source>
</reference>
<dbReference type="InterPro" id="IPR000873">
    <property type="entry name" value="AMP-dep_synth/lig_dom"/>
</dbReference>
<dbReference type="Proteomes" id="UP000681425">
    <property type="component" value="Chromosome"/>
</dbReference>
<dbReference type="SUPFAM" id="SSF56801">
    <property type="entry name" value="Acetyl-CoA synthetase-like"/>
    <property type="match status" value="1"/>
</dbReference>
<sequence length="524" mass="55722">MMIGLTQGMRRALLMRPHGVAILDGDAQFSWAQFVDRTARLAGMFKSLGLETGDRVALLALNSHRSLECYFAALHAGGVITPLNHRLSVQEIAAQIADAEPKIIVLGPDFAQFAGELKHASGGTVSAIIHCADGPAPDGMTAYEAALAVAQAVPDAGRGGDDLACLFYTGGTTGAPKGVMLSHANILANSANFISHIGMDERTVHLHCGPLFHVAAGVRLFSVTQAAGTHVVLPRFVAGEVLSVIARHRVTLATFVPTMLSALLDEPEIASADLSSLRYITYGAAAMPEALLRQVMTRLPDVRFVQSYGMTETSPIATMLGWREHMPEMAAKGLLRSAGRPALLADIAVVDPSGAPVLAGERGEIVVRGPMVMLGYWRQADATAEALRGGWMHTGDIGYLDGDGYLYVVDRLKDVIISGGENVYSQEVENAIAAHPSVQQCAVFGRPDARWGEAVHAVVVPVSGVAIEPQQVIDHCKSMIAGFKCPRSVEVRLTPLPLSGANKILKNELRADLLAREARSEVQA</sequence>
<protein>
    <submittedName>
        <fullName evidence="3">AMP-binding protein</fullName>
    </submittedName>
</protein>
<proteinExistence type="predicted"/>
<name>A0A975K8L3_9SPHN</name>
<accession>A0A975K8L3</accession>